<feature type="non-terminal residue" evidence="9">
    <location>
        <position position="1"/>
    </location>
</feature>
<evidence type="ECO:0000256" key="3">
    <source>
        <dbReference type="ARBA" id="ARBA00022723"/>
    </source>
</evidence>
<comment type="cofactor">
    <cofactor evidence="7">
        <name>heme</name>
        <dbReference type="ChEBI" id="CHEBI:30413"/>
    </cofactor>
</comment>
<feature type="compositionally biased region" description="Basic residues" evidence="8">
    <location>
        <begin position="1320"/>
        <end position="1337"/>
    </location>
</feature>
<feature type="region of interest" description="Disordered" evidence="8">
    <location>
        <begin position="549"/>
        <end position="577"/>
    </location>
</feature>
<reference evidence="9 10" key="1">
    <citation type="journal article" date="2023" name="Sci. Data">
        <title>Genome assembly of the Korean intertidal mud-creeper Batillaria attramentaria.</title>
        <authorList>
            <person name="Patra A.K."/>
            <person name="Ho P.T."/>
            <person name="Jun S."/>
            <person name="Lee S.J."/>
            <person name="Kim Y."/>
            <person name="Won Y.J."/>
        </authorList>
    </citation>
    <scope>NUCLEOTIDE SEQUENCE [LARGE SCALE GENOMIC DNA]</scope>
    <source>
        <strain evidence="9">Wonlab-2016</strain>
    </source>
</reference>
<evidence type="ECO:0000256" key="1">
    <source>
        <dbReference type="ARBA" id="ARBA00010617"/>
    </source>
</evidence>
<keyword evidence="5 7" id="KW-0408">Iron</keyword>
<evidence type="ECO:0000256" key="2">
    <source>
        <dbReference type="ARBA" id="ARBA00022617"/>
    </source>
</evidence>
<dbReference type="GO" id="GO:0016491">
    <property type="term" value="F:oxidoreductase activity"/>
    <property type="evidence" value="ECO:0007669"/>
    <property type="project" value="UniProtKB-KW"/>
</dbReference>
<accession>A0ABD0KUK7</accession>
<comment type="similarity">
    <text evidence="1">Belongs to the cytochrome P450 family.</text>
</comment>
<feature type="compositionally biased region" description="Basic and acidic residues" evidence="8">
    <location>
        <begin position="1376"/>
        <end position="1390"/>
    </location>
</feature>
<comment type="caution">
    <text evidence="9">The sequence shown here is derived from an EMBL/GenBank/DDBJ whole genome shotgun (WGS) entry which is preliminary data.</text>
</comment>
<sequence>PDAELIELFECDEDGFMCRKDRLRQYVQLGNLPCEVPDGYAVLVMGLSCLLAAVLMYSWQNTWRQAGIPGPSSYTLFGNSIHIQLRGGLRHSVQQWREEYGKMICRLNRCSQNLAEYVEDEAIASREIEIEGFLKSYVYDSSVAVLCGLDLDHQDDSSHEFFRVVSDALKSFVTEYGGMCVPGRRQVDDLVNYFNGTIEERRIHYRDAWVQGLQGRLCDLVQYFKHSLIHRGPNRTWQPGRLDLIGILLQAGRPQMVNPISTPADALDDDCIVGALLTWVLHGNQTLLSTLQFVVHMLAQNQRQQELCCREIDDILGTDDPHEDALLEMTHLEKFIRETLRILPPVQEVWRSAKATCVVQGVTIPKGASVLIPVNLLHDDEQNFVHPFLFRPERFYGSDAVRGLKTAGLNLAFGGGSRMCLGMWITVLQVKIAIIYLLRRVTFMPVQPDPGALESDNFELQAGLPVTDEGLLRPVRPFKVIAIPRHPRAVYSHPRINQPMPIRNPSRSTDVTDLENEMLDKAEDGPLHQAFKTQKATSLWGVNYPSSRMSWGGSSRSSYPDSSSSESSASSRSFSPSFSFQAGKQTLFTSKKSGHAAESDPWKTASWNSLGSQGTSSGSSKRNEGVSSESKLGQPDRDIVADVEDAVTDLFGPSHFSVGRDETLVYGGEYVILTPSYKSFRPTGENDKKTQGMSGGTRARGTHVTWSGKPDDAPSDCRLILSSIIDTVAMSCDQSEAEFDLSTARAYMDSALNVDLDGLEDRLLRKKLKLESAAHRIVQAALDDAKDTDSEGYLAAARKNTSENRQIPRRDDSFGCQTPCMSSGVGWDELQSDVATSSGEESAREGPRPGPSGHQSDSSRDERCSPRTLPAQDPSLYAASTSSYGMPGVAASVLRSIPDTISPRLRSVSDAVSPRLRSVSDAVSPRLRSVSDAVSPRLRSISDAVSPRLRYIPDAVLPTLSSIPDTVSPTLRYIPEVISPSLRSIPDAFSPTVWSIPDAVSPALKSIPDALSPSLRHIPDAIAPTLRHLPDAIAPTLRHLPDAIAPTLRHLPYVISPSTRLLLADSSTSGATTNTNQPSTSQGSPTYGRAPGGSGRAEQTVGSPLEFSDSGEVITISKHLKIIKGSSGSETSSQSSRQGSFEIPTGNRNPAQDGPPDGPAEEESRRIGERSGRGARDMTGDDSISPSTLLLMDEHSDSAAPGTSTSQFQTDRTDSDPAGVHRQVLSPSDQESCAGSDDTDSLFGVIYQEACANVTPLFRQPSPPPPRRQLSIPSISLTRVVPDEKELHVVLYDHFSDADNDEPLCRESEERGSIAAGREKRARKRSGKAERKRKTSARRKESAGLTVKGRKKTSCQDDFDVGSDTPGRATPMQFLPEDRKPTSQVDDKTTVRFTVSPVDESSLSDGSRSEISDVSITGPNQPSTSMKLVSTAKDDVTVTAADQPMISKTATNSEEKSSGKVDASVAEARQSLSSERVEPSEPRPGHELTLKTSSELKDALAKLATSPSSQSVNRLNKVKSGVKIVPSCPSRQRLSNASASRQSLESLHRSISQAFANIDVSNSEPRHSEITLRLQRQKGSGTMEAAESVREVSADGRTVIRRRIVDDRIYK</sequence>
<dbReference type="SUPFAM" id="SSF48264">
    <property type="entry name" value="Cytochrome P450"/>
    <property type="match status" value="1"/>
</dbReference>
<evidence type="ECO:0008006" key="11">
    <source>
        <dbReference type="Google" id="ProtNLM"/>
    </source>
</evidence>
<feature type="compositionally biased region" description="Basic and acidic residues" evidence="8">
    <location>
        <begin position="1303"/>
        <end position="1312"/>
    </location>
</feature>
<dbReference type="InterPro" id="IPR002403">
    <property type="entry name" value="Cyt_P450_E_grp-IV"/>
</dbReference>
<feature type="region of interest" description="Disordered" evidence="8">
    <location>
        <begin position="1298"/>
        <end position="1426"/>
    </location>
</feature>
<feature type="compositionally biased region" description="Basic and acidic residues" evidence="8">
    <location>
        <begin position="1162"/>
        <end position="1179"/>
    </location>
</feature>
<dbReference type="Pfam" id="PF00067">
    <property type="entry name" value="p450"/>
    <property type="match status" value="1"/>
</dbReference>
<feature type="compositionally biased region" description="Low complexity" evidence="8">
    <location>
        <begin position="1125"/>
        <end position="1140"/>
    </location>
</feature>
<evidence type="ECO:0000256" key="5">
    <source>
        <dbReference type="ARBA" id="ARBA00023004"/>
    </source>
</evidence>
<comment type="function">
    <text evidence="6">Cytochromes P450 are a group of heme-thiolate monooxygenases. They oxidize a variety of structurally unrelated compounds, including steroids, fatty acids, and xenobiotics.</text>
</comment>
<dbReference type="PROSITE" id="PS00086">
    <property type="entry name" value="CYTOCHROME_P450"/>
    <property type="match status" value="1"/>
</dbReference>
<dbReference type="PANTHER" id="PTHR24302">
    <property type="entry name" value="CYTOCHROME P450 FAMILY 3"/>
    <property type="match status" value="1"/>
</dbReference>
<feature type="region of interest" description="Disordered" evidence="8">
    <location>
        <begin position="832"/>
        <end position="880"/>
    </location>
</feature>
<evidence type="ECO:0000256" key="6">
    <source>
        <dbReference type="ARBA" id="ARBA00043906"/>
    </source>
</evidence>
<proteinExistence type="inferred from homology"/>
<dbReference type="Proteomes" id="UP001519460">
    <property type="component" value="Unassembled WGS sequence"/>
</dbReference>
<feature type="compositionally biased region" description="Polar residues" evidence="8">
    <location>
        <begin position="1412"/>
        <end position="1426"/>
    </location>
</feature>
<name>A0ABD0KUK7_9CAEN</name>
<gene>
    <name evidence="9" type="ORF">BaRGS_00017890</name>
</gene>
<dbReference type="Gene3D" id="1.10.630.10">
    <property type="entry name" value="Cytochrome P450"/>
    <property type="match status" value="1"/>
</dbReference>
<organism evidence="9 10">
    <name type="scientific">Batillaria attramentaria</name>
    <dbReference type="NCBI Taxonomy" id="370345"/>
    <lineage>
        <taxon>Eukaryota</taxon>
        <taxon>Metazoa</taxon>
        <taxon>Spiralia</taxon>
        <taxon>Lophotrochozoa</taxon>
        <taxon>Mollusca</taxon>
        <taxon>Gastropoda</taxon>
        <taxon>Caenogastropoda</taxon>
        <taxon>Sorbeoconcha</taxon>
        <taxon>Cerithioidea</taxon>
        <taxon>Batillariidae</taxon>
        <taxon>Batillaria</taxon>
    </lineage>
</organism>
<feature type="compositionally biased region" description="Polar residues" evidence="8">
    <location>
        <begin position="1201"/>
        <end position="1210"/>
    </location>
</feature>
<protein>
    <recommendedName>
        <fullName evidence="11">Cytochrome P450</fullName>
    </recommendedName>
</protein>
<feature type="compositionally biased region" description="Polar residues" evidence="8">
    <location>
        <begin position="1067"/>
        <end position="1085"/>
    </location>
</feature>
<dbReference type="InterPro" id="IPR001128">
    <property type="entry name" value="Cyt_P450"/>
</dbReference>
<keyword evidence="3 7" id="KW-0479">Metal-binding</keyword>
<dbReference type="InterPro" id="IPR050705">
    <property type="entry name" value="Cytochrome_P450_3A"/>
</dbReference>
<feature type="region of interest" description="Disordered" evidence="8">
    <location>
        <begin position="591"/>
        <end position="638"/>
    </location>
</feature>
<feature type="region of interest" description="Disordered" evidence="8">
    <location>
        <begin position="1067"/>
        <end position="1108"/>
    </location>
</feature>
<feature type="region of interest" description="Disordered" evidence="8">
    <location>
        <begin position="682"/>
        <end position="709"/>
    </location>
</feature>
<dbReference type="PANTHER" id="PTHR24302:SF15">
    <property type="entry name" value="FATTY-ACID PEROXYGENASE"/>
    <property type="match status" value="1"/>
</dbReference>
<feature type="region of interest" description="Disordered" evidence="8">
    <location>
        <begin position="1124"/>
        <end position="1239"/>
    </location>
</feature>
<feature type="region of interest" description="Disordered" evidence="8">
    <location>
        <begin position="1440"/>
        <end position="1488"/>
    </location>
</feature>
<evidence type="ECO:0000313" key="10">
    <source>
        <dbReference type="Proteomes" id="UP001519460"/>
    </source>
</evidence>
<dbReference type="GO" id="GO:0046872">
    <property type="term" value="F:metal ion binding"/>
    <property type="evidence" value="ECO:0007669"/>
    <property type="project" value="UniProtKB-KW"/>
</dbReference>
<keyword evidence="10" id="KW-1185">Reference proteome</keyword>
<dbReference type="EMBL" id="JACVVK020000122">
    <property type="protein sequence ID" value="KAK7490834.1"/>
    <property type="molecule type" value="Genomic_DNA"/>
</dbReference>
<evidence type="ECO:0000256" key="8">
    <source>
        <dbReference type="SAM" id="MobiDB-lite"/>
    </source>
</evidence>
<evidence type="ECO:0000256" key="4">
    <source>
        <dbReference type="ARBA" id="ARBA00023002"/>
    </source>
</evidence>
<dbReference type="InterPro" id="IPR036396">
    <property type="entry name" value="Cyt_P450_sf"/>
</dbReference>
<keyword evidence="4" id="KW-0560">Oxidoreductase</keyword>
<dbReference type="PRINTS" id="PR00465">
    <property type="entry name" value="EP450IV"/>
</dbReference>
<feature type="binding site" description="axial binding residue" evidence="7">
    <location>
        <position position="420"/>
    </location>
    <ligand>
        <name>heme</name>
        <dbReference type="ChEBI" id="CHEBI:30413"/>
    </ligand>
    <ligandPart>
        <name>Fe</name>
        <dbReference type="ChEBI" id="CHEBI:18248"/>
    </ligandPart>
</feature>
<keyword evidence="2 7" id="KW-0349">Heme</keyword>
<feature type="compositionally biased region" description="Low complexity" evidence="8">
    <location>
        <begin position="609"/>
        <end position="620"/>
    </location>
</feature>
<evidence type="ECO:0000313" key="9">
    <source>
        <dbReference type="EMBL" id="KAK7490834.1"/>
    </source>
</evidence>
<dbReference type="InterPro" id="IPR017972">
    <property type="entry name" value="Cyt_P450_CS"/>
</dbReference>
<evidence type="ECO:0000256" key="7">
    <source>
        <dbReference type="PIRSR" id="PIRSR602403-1"/>
    </source>
</evidence>
<feature type="compositionally biased region" description="Basic and acidic residues" evidence="8">
    <location>
        <begin position="1475"/>
        <end position="1488"/>
    </location>
</feature>